<dbReference type="EMBL" id="CM037625">
    <property type="protein sequence ID" value="KAH7997801.1"/>
    <property type="molecule type" value="Genomic_DNA"/>
</dbReference>
<gene>
    <name evidence="1" type="ORF">K3G42_008525</name>
</gene>
<protein>
    <submittedName>
        <fullName evidence="1">Uncharacterized protein</fullName>
    </submittedName>
</protein>
<proteinExistence type="predicted"/>
<dbReference type="Proteomes" id="UP000827872">
    <property type="component" value="Linkage Group LG12"/>
</dbReference>
<accession>A0ACB8EY06</accession>
<reference evidence="1" key="1">
    <citation type="submission" date="2021-08" db="EMBL/GenBank/DDBJ databases">
        <title>The first chromosome-level gecko genome reveals the dynamic sex chromosomes of Neotropical dwarf geckos (Sphaerodactylidae: Sphaerodactylus).</title>
        <authorList>
            <person name="Pinto B.J."/>
            <person name="Keating S.E."/>
            <person name="Gamble T."/>
        </authorList>
    </citation>
    <scope>NUCLEOTIDE SEQUENCE</scope>
    <source>
        <strain evidence="1">TG3544</strain>
    </source>
</reference>
<evidence type="ECO:0000313" key="1">
    <source>
        <dbReference type="EMBL" id="KAH7997801.1"/>
    </source>
</evidence>
<sequence length="110" mass="11759">MGVVYFAPLLLAMLSAVPEPNVSGINTGACLGQQVRPKNWSPSPAIVLMTCSQPSPWGAISTPLTPMSPTHVWTAQPKNRARVLEAICKLGCGHLFLFQSPDAFKGQRDG</sequence>
<name>A0ACB8EY06_9SAUR</name>
<comment type="caution">
    <text evidence="1">The sequence shown here is derived from an EMBL/GenBank/DDBJ whole genome shotgun (WGS) entry which is preliminary data.</text>
</comment>
<organism evidence="1 2">
    <name type="scientific">Sphaerodactylus townsendi</name>
    <dbReference type="NCBI Taxonomy" id="933632"/>
    <lineage>
        <taxon>Eukaryota</taxon>
        <taxon>Metazoa</taxon>
        <taxon>Chordata</taxon>
        <taxon>Craniata</taxon>
        <taxon>Vertebrata</taxon>
        <taxon>Euteleostomi</taxon>
        <taxon>Lepidosauria</taxon>
        <taxon>Squamata</taxon>
        <taxon>Bifurcata</taxon>
        <taxon>Gekkota</taxon>
        <taxon>Sphaerodactylidae</taxon>
        <taxon>Sphaerodactylus</taxon>
    </lineage>
</organism>
<keyword evidence="2" id="KW-1185">Reference proteome</keyword>
<evidence type="ECO:0000313" key="2">
    <source>
        <dbReference type="Proteomes" id="UP000827872"/>
    </source>
</evidence>